<keyword evidence="2" id="KW-0812">Transmembrane</keyword>
<dbReference type="InterPro" id="IPR023393">
    <property type="entry name" value="START-like_dom_sf"/>
</dbReference>
<dbReference type="InterPro" id="IPR011256">
    <property type="entry name" value="Reg_factor_effector_dom_sf"/>
</dbReference>
<sequence length="344" mass="38746">MKTFKYILFLLLISIIGTAIYIAVQPNEFSFSKSRIIAAPTSIIFNEVNDYKNWTEFSPWLEQEPTATLTYLDPSSGVNSGYTWHGDLLGQGSMTTLNVIENKNISQKLNFITPYESEADVEWTFESQNEGTKVTWIMSGKQDFMTKMYTAFNGPMEDMVGPDFERGLFKLDSVTVASMKKYSIKNTGITTHGGGYYLYNTASCKISELPVQIQKTLPKLGQYAAKNQIQIAGSPFIIYHNWDDENNAVMFSYCIPTTEKIVSEESDVLTGQLQPFRAVKTVLTGNYSNLKEAWEKAMSYIPENGLNVLEGGTTLEIYRNDPAKTPNPADWITEIYIAITPIEE</sequence>
<accession>A0ABV5H1R8</accession>
<dbReference type="SUPFAM" id="SSF55961">
    <property type="entry name" value="Bet v1-like"/>
    <property type="match status" value="1"/>
</dbReference>
<dbReference type="SUPFAM" id="SSF55136">
    <property type="entry name" value="Probable bacterial effector-binding domain"/>
    <property type="match status" value="1"/>
</dbReference>
<gene>
    <name evidence="4" type="ORF">ACFFU1_13075</name>
</gene>
<proteinExistence type="inferred from homology"/>
<dbReference type="Gene3D" id="3.30.530.20">
    <property type="match status" value="1"/>
</dbReference>
<feature type="domain" description="AraC effector-binding" evidence="3">
    <location>
        <begin position="202"/>
        <end position="340"/>
    </location>
</feature>
<dbReference type="RefSeq" id="WP_290272196.1">
    <property type="nucleotide sequence ID" value="NZ_JAUFQP010000013.1"/>
</dbReference>
<evidence type="ECO:0000313" key="5">
    <source>
        <dbReference type="Proteomes" id="UP001589590"/>
    </source>
</evidence>
<reference evidence="4 5" key="1">
    <citation type="submission" date="2024-09" db="EMBL/GenBank/DDBJ databases">
        <authorList>
            <person name="Sun Q."/>
            <person name="Mori K."/>
        </authorList>
    </citation>
    <scope>NUCLEOTIDE SEQUENCE [LARGE SCALE GENOMIC DNA]</scope>
    <source>
        <strain evidence="4 5">CECT 8300</strain>
    </source>
</reference>
<keyword evidence="2" id="KW-1133">Transmembrane helix</keyword>
<keyword evidence="2" id="KW-0472">Membrane</keyword>
<dbReference type="InterPro" id="IPR029442">
    <property type="entry name" value="GyrI-like"/>
</dbReference>
<dbReference type="EMBL" id="JBHMFA010000009">
    <property type="protein sequence ID" value="MFB9105833.1"/>
    <property type="molecule type" value="Genomic_DNA"/>
</dbReference>
<dbReference type="CDD" id="cd07818">
    <property type="entry name" value="SRPBCC_1"/>
    <property type="match status" value="1"/>
</dbReference>
<organism evidence="4 5">
    <name type="scientific">Algibacter miyuki</name>
    <dbReference type="NCBI Taxonomy" id="1306933"/>
    <lineage>
        <taxon>Bacteria</taxon>
        <taxon>Pseudomonadati</taxon>
        <taxon>Bacteroidota</taxon>
        <taxon>Flavobacteriia</taxon>
        <taxon>Flavobacteriales</taxon>
        <taxon>Flavobacteriaceae</taxon>
        <taxon>Algibacter</taxon>
    </lineage>
</organism>
<dbReference type="InterPro" id="IPR005031">
    <property type="entry name" value="COQ10_START"/>
</dbReference>
<keyword evidence="5" id="KW-1185">Reference proteome</keyword>
<name>A0ABV5H1R8_9FLAO</name>
<protein>
    <submittedName>
        <fullName evidence="4">GyrI-like domain-containing protein</fullName>
    </submittedName>
</protein>
<dbReference type="Gene3D" id="3.20.80.10">
    <property type="entry name" value="Regulatory factor, effector binding domain"/>
    <property type="match status" value="1"/>
</dbReference>
<dbReference type="Proteomes" id="UP001589590">
    <property type="component" value="Unassembled WGS sequence"/>
</dbReference>
<evidence type="ECO:0000259" key="3">
    <source>
        <dbReference type="SMART" id="SM00871"/>
    </source>
</evidence>
<feature type="transmembrane region" description="Helical" evidence="2">
    <location>
        <begin position="6"/>
        <end position="24"/>
    </location>
</feature>
<dbReference type="Pfam" id="PF06445">
    <property type="entry name" value="GyrI-like"/>
    <property type="match status" value="1"/>
</dbReference>
<dbReference type="Pfam" id="PF03364">
    <property type="entry name" value="Polyketide_cyc"/>
    <property type="match status" value="1"/>
</dbReference>
<evidence type="ECO:0000256" key="2">
    <source>
        <dbReference type="SAM" id="Phobius"/>
    </source>
</evidence>
<dbReference type="SMART" id="SM00871">
    <property type="entry name" value="AraC_E_bind"/>
    <property type="match status" value="1"/>
</dbReference>
<comment type="caution">
    <text evidence="4">The sequence shown here is derived from an EMBL/GenBank/DDBJ whole genome shotgun (WGS) entry which is preliminary data.</text>
</comment>
<evidence type="ECO:0000256" key="1">
    <source>
        <dbReference type="ARBA" id="ARBA00008918"/>
    </source>
</evidence>
<evidence type="ECO:0000313" key="4">
    <source>
        <dbReference type="EMBL" id="MFB9105833.1"/>
    </source>
</evidence>
<dbReference type="InterPro" id="IPR010499">
    <property type="entry name" value="AraC_E-bd"/>
</dbReference>
<comment type="similarity">
    <text evidence="1">Belongs to the ribosome association toxin RatA family.</text>
</comment>